<keyword evidence="5 12" id="KW-0862">Zinc</keyword>
<keyword evidence="17" id="KW-1185">Reference proteome</keyword>
<dbReference type="SUPFAM" id="SSF48508">
    <property type="entry name" value="Nuclear receptor ligand-binding domain"/>
    <property type="match status" value="1"/>
</dbReference>
<evidence type="ECO:0000256" key="13">
    <source>
        <dbReference type="SAM" id="MobiDB-lite"/>
    </source>
</evidence>
<feature type="region of interest" description="Disordered" evidence="13">
    <location>
        <begin position="68"/>
        <end position="129"/>
    </location>
</feature>
<dbReference type="SMART" id="SM00430">
    <property type="entry name" value="HOLI"/>
    <property type="match status" value="1"/>
</dbReference>
<dbReference type="InterPro" id="IPR001628">
    <property type="entry name" value="Znf_hrmn_rcpt"/>
</dbReference>
<evidence type="ECO:0000256" key="1">
    <source>
        <dbReference type="ARBA" id="ARBA00005413"/>
    </source>
</evidence>
<dbReference type="Gene3D" id="3.30.50.10">
    <property type="entry name" value="Erythroid Transcription Factor GATA-1, subunit A"/>
    <property type="match status" value="1"/>
</dbReference>
<dbReference type="SMART" id="SM00399">
    <property type="entry name" value="ZnF_C4"/>
    <property type="match status" value="1"/>
</dbReference>
<evidence type="ECO:0000259" key="14">
    <source>
        <dbReference type="PROSITE" id="PS51030"/>
    </source>
</evidence>
<dbReference type="Pfam" id="PF00104">
    <property type="entry name" value="Hormone_recep"/>
    <property type="match status" value="1"/>
</dbReference>
<keyword evidence="3 12" id="KW-0479">Metal-binding</keyword>
<dbReference type="Ensembl" id="ENSGACT00000045403.1">
    <property type="protein sequence ID" value="ENSGACP00000038255.1"/>
    <property type="gene ID" value="ENSGACG00000004898.2"/>
</dbReference>
<dbReference type="InterPro" id="IPR000536">
    <property type="entry name" value="Nucl_hrmn_rcpt_lig-bd"/>
</dbReference>
<keyword evidence="6 12" id="KW-0805">Transcription regulation</keyword>
<feature type="compositionally biased region" description="Low complexity" evidence="13">
    <location>
        <begin position="68"/>
        <end position="78"/>
    </location>
</feature>
<dbReference type="PRINTS" id="PR00398">
    <property type="entry name" value="STRDHORMONER"/>
</dbReference>
<evidence type="ECO:0000259" key="15">
    <source>
        <dbReference type="PROSITE" id="PS51843"/>
    </source>
</evidence>
<dbReference type="KEGG" id="gat:120825890"/>
<dbReference type="Pfam" id="PF00105">
    <property type="entry name" value="zf-C4"/>
    <property type="match status" value="1"/>
</dbReference>
<dbReference type="CTD" id="407692"/>
<evidence type="ECO:0000256" key="8">
    <source>
        <dbReference type="ARBA" id="ARBA00023125"/>
    </source>
</evidence>
<reference evidence="16" key="2">
    <citation type="submission" date="2025-08" db="UniProtKB">
        <authorList>
            <consortium name="Ensembl"/>
        </authorList>
    </citation>
    <scope>IDENTIFICATION</scope>
</reference>
<evidence type="ECO:0000256" key="7">
    <source>
        <dbReference type="ARBA" id="ARBA00023121"/>
    </source>
</evidence>
<dbReference type="SUPFAM" id="SSF57716">
    <property type="entry name" value="Glucocorticoid receptor-like (DNA-binding domain)"/>
    <property type="match status" value="1"/>
</dbReference>
<dbReference type="GO" id="GO:0043565">
    <property type="term" value="F:sequence-specific DNA binding"/>
    <property type="evidence" value="ECO:0007669"/>
    <property type="project" value="InterPro"/>
</dbReference>
<feature type="domain" description="Nuclear receptor" evidence="14">
    <location>
        <begin position="166"/>
        <end position="241"/>
    </location>
</feature>
<dbReference type="InterPro" id="IPR050200">
    <property type="entry name" value="Nuclear_hormone_rcpt_NR3"/>
</dbReference>
<name>A0AAQ4PHA6_GASAC</name>
<dbReference type="PANTHER" id="PTHR48092">
    <property type="entry name" value="KNIRPS-RELATED PROTEIN-RELATED"/>
    <property type="match status" value="1"/>
</dbReference>
<feature type="compositionally biased region" description="Low complexity" evidence="13">
    <location>
        <begin position="93"/>
        <end position="110"/>
    </location>
</feature>
<sequence length="496" mass="53572">MYIPAAPPVVEYKGAYLGALETTQQAASDFYSENLFSSVPILNQLISELHQFHPTLFFLSLPDASSSSPADEAQSSASLPESSPADPSHRAFLLPSPASSSSSSSSYSPLRGAPEPNSPTGSTSSGGSVGGSAAASLGFSPDSFSAQVDSILRGDYLTPMGAAGPRRLCLVCGDFASGYHYGVASCEACKAFFKRTIQGNIDYSCPLVSQCEITKRRRKACQACRFHKCLQAGMLREGVRMDRVRGGRQKYKRRLEAGPGFYAKAPYGVAVGSRNKIVSQLLLTEPAPLDANQDDSTDDGSLRNLLTLCDLLNRELLVLIGWAKQIPGFSGLSLVDQMALLQSGWMEALLVGVAWRSQEAKGRELVFARNLRLDEAQCRAAGLADLHDALRHLTDKYRAVHLSAEEAVTLKAVALANSDADPVDCPDSVQRFQDGLHEALQDHAASRAEPQRAGRLLMSLPLLRQTAGRAVEAFLRLHRRRVPLHKLLLEMLDAKA</sequence>
<evidence type="ECO:0000256" key="11">
    <source>
        <dbReference type="ARBA" id="ARBA00023242"/>
    </source>
</evidence>
<dbReference type="InterPro" id="IPR001723">
    <property type="entry name" value="Nuclear_hrmn_rcpt"/>
</dbReference>
<keyword evidence="11 12" id="KW-0539">Nucleus</keyword>
<organism evidence="16 17">
    <name type="scientific">Gasterosteus aculeatus aculeatus</name>
    <name type="common">three-spined stickleback</name>
    <dbReference type="NCBI Taxonomy" id="481459"/>
    <lineage>
        <taxon>Eukaryota</taxon>
        <taxon>Metazoa</taxon>
        <taxon>Chordata</taxon>
        <taxon>Craniata</taxon>
        <taxon>Vertebrata</taxon>
        <taxon>Euteleostomi</taxon>
        <taxon>Actinopterygii</taxon>
        <taxon>Neopterygii</taxon>
        <taxon>Teleostei</taxon>
        <taxon>Neoteleostei</taxon>
        <taxon>Acanthomorphata</taxon>
        <taxon>Eupercaria</taxon>
        <taxon>Perciformes</taxon>
        <taxon>Cottioidei</taxon>
        <taxon>Gasterosteales</taxon>
        <taxon>Gasterosteidae</taxon>
        <taxon>Gasterosteus</taxon>
    </lineage>
</organism>
<dbReference type="Proteomes" id="UP000007635">
    <property type="component" value="Chromosome I"/>
</dbReference>
<evidence type="ECO:0000256" key="5">
    <source>
        <dbReference type="ARBA" id="ARBA00022833"/>
    </source>
</evidence>
<keyword evidence="2" id="KW-0754">Steroid-binding</keyword>
<keyword evidence="7" id="KW-0446">Lipid-binding</keyword>
<evidence type="ECO:0000256" key="10">
    <source>
        <dbReference type="ARBA" id="ARBA00023170"/>
    </source>
</evidence>
<accession>A0AAQ4PHA6</accession>
<dbReference type="GO" id="GO:0008270">
    <property type="term" value="F:zinc ion binding"/>
    <property type="evidence" value="ECO:0007669"/>
    <property type="project" value="UniProtKB-KW"/>
</dbReference>
<keyword evidence="8 12" id="KW-0238">DNA-binding</keyword>
<dbReference type="GO" id="GO:0003700">
    <property type="term" value="F:DNA-binding transcription factor activity"/>
    <property type="evidence" value="ECO:0007669"/>
    <property type="project" value="InterPro"/>
</dbReference>
<dbReference type="RefSeq" id="XP_040043681.1">
    <property type="nucleotide sequence ID" value="XM_040187747.1"/>
</dbReference>
<protein>
    <submittedName>
        <fullName evidence="16">Uncharacterized protein</fullName>
    </submittedName>
</protein>
<dbReference type="GO" id="GO:0033993">
    <property type="term" value="P:response to lipid"/>
    <property type="evidence" value="ECO:0007669"/>
    <property type="project" value="UniProtKB-ARBA"/>
</dbReference>
<dbReference type="Gene3D" id="1.10.565.10">
    <property type="entry name" value="Retinoid X Receptor"/>
    <property type="match status" value="1"/>
</dbReference>
<comment type="similarity">
    <text evidence="1">Belongs to the nuclear hormone receptor family. NR3 subfamily.</text>
</comment>
<reference evidence="16" key="3">
    <citation type="submission" date="2025-09" db="UniProtKB">
        <authorList>
            <consortium name="Ensembl"/>
        </authorList>
    </citation>
    <scope>IDENTIFICATION</scope>
</reference>
<dbReference type="AlphaFoldDB" id="A0AAQ4PHA6"/>
<keyword evidence="10 12" id="KW-0675">Receptor</keyword>
<keyword evidence="9 12" id="KW-0804">Transcription</keyword>
<dbReference type="InterPro" id="IPR013088">
    <property type="entry name" value="Znf_NHR/GATA"/>
</dbReference>
<evidence type="ECO:0000256" key="2">
    <source>
        <dbReference type="ARBA" id="ARBA00022665"/>
    </source>
</evidence>
<dbReference type="CDD" id="cd07170">
    <property type="entry name" value="NR_DBD_ERR"/>
    <property type="match status" value="1"/>
</dbReference>
<evidence type="ECO:0000256" key="9">
    <source>
        <dbReference type="ARBA" id="ARBA00023163"/>
    </source>
</evidence>
<dbReference type="PROSITE" id="PS51843">
    <property type="entry name" value="NR_LBD"/>
    <property type="match status" value="1"/>
</dbReference>
<dbReference type="GO" id="GO:0042562">
    <property type="term" value="F:hormone binding"/>
    <property type="evidence" value="ECO:0007669"/>
    <property type="project" value="UniProtKB-ARBA"/>
</dbReference>
<dbReference type="PROSITE" id="PS00031">
    <property type="entry name" value="NUCLEAR_REC_DBD_1"/>
    <property type="match status" value="1"/>
</dbReference>
<evidence type="ECO:0000256" key="4">
    <source>
        <dbReference type="ARBA" id="ARBA00022771"/>
    </source>
</evidence>
<dbReference type="FunFam" id="3.30.50.10:FF:000139">
    <property type="entry name" value="Estrogen receptor beta a variant b"/>
    <property type="match status" value="1"/>
</dbReference>
<dbReference type="PROSITE" id="PS51030">
    <property type="entry name" value="NUCLEAR_REC_DBD_2"/>
    <property type="match status" value="1"/>
</dbReference>
<evidence type="ECO:0000256" key="6">
    <source>
        <dbReference type="ARBA" id="ARBA00023015"/>
    </source>
</evidence>
<comment type="subcellular location">
    <subcellularLocation>
        <location evidence="12">Nucleus</location>
    </subcellularLocation>
</comment>
<dbReference type="InterPro" id="IPR035500">
    <property type="entry name" value="NHR-like_dom_sf"/>
</dbReference>
<keyword evidence="4 12" id="KW-0863">Zinc-finger</keyword>
<evidence type="ECO:0000256" key="12">
    <source>
        <dbReference type="RuleBase" id="RU004334"/>
    </source>
</evidence>
<evidence type="ECO:0000313" key="17">
    <source>
        <dbReference type="Proteomes" id="UP000007635"/>
    </source>
</evidence>
<evidence type="ECO:0000313" key="16">
    <source>
        <dbReference type="Ensembl" id="ENSGACP00000038255.1"/>
    </source>
</evidence>
<dbReference type="GO" id="GO:0005634">
    <property type="term" value="C:nucleus"/>
    <property type="evidence" value="ECO:0007669"/>
    <property type="project" value="UniProtKB-SubCell"/>
</dbReference>
<evidence type="ECO:0000256" key="3">
    <source>
        <dbReference type="ARBA" id="ARBA00022723"/>
    </source>
</evidence>
<proteinExistence type="inferred from homology"/>
<dbReference type="GeneTree" id="ENSGT00940000167036"/>
<dbReference type="GeneID" id="120825890"/>
<dbReference type="GO" id="GO:0005496">
    <property type="term" value="F:steroid binding"/>
    <property type="evidence" value="ECO:0007669"/>
    <property type="project" value="UniProtKB-KW"/>
</dbReference>
<reference evidence="16 17" key="1">
    <citation type="journal article" date="2021" name="G3 (Bethesda)">
        <title>Improved contiguity of the threespine stickleback genome using long-read sequencing.</title>
        <authorList>
            <person name="Nath S."/>
            <person name="Shaw D.E."/>
            <person name="White M.A."/>
        </authorList>
    </citation>
    <scope>NUCLEOTIDE SEQUENCE [LARGE SCALE GENOMIC DNA]</scope>
    <source>
        <strain evidence="16 17">Lake Benthic</strain>
    </source>
</reference>
<feature type="domain" description="NR LBD" evidence="15">
    <location>
        <begin position="273"/>
        <end position="496"/>
    </location>
</feature>
<dbReference type="PRINTS" id="PR00047">
    <property type="entry name" value="STROIDFINGER"/>
</dbReference>